<keyword evidence="3" id="KW-1185">Reference proteome</keyword>
<comment type="caution">
    <text evidence="2">The sequence shown here is derived from an EMBL/GenBank/DDBJ whole genome shotgun (WGS) entry which is preliminary data.</text>
</comment>
<reference evidence="2 3" key="1">
    <citation type="submission" date="2020-11" db="EMBL/GenBank/DDBJ databases">
        <title>Kaistella gelatinilytica sp. nov., a flavobacterium isolated from Antarctic Soil.</title>
        <authorList>
            <person name="Li J."/>
        </authorList>
    </citation>
    <scope>NUCLEOTIDE SEQUENCE [LARGE SCALE GENOMIC DNA]</scope>
    <source>
        <strain evidence="2 3">G5-32</strain>
    </source>
</reference>
<dbReference type="InterPro" id="IPR008565">
    <property type="entry name" value="TtsA-like_GH18_dom"/>
</dbReference>
<evidence type="ECO:0000259" key="1">
    <source>
        <dbReference type="Pfam" id="PF05838"/>
    </source>
</evidence>
<evidence type="ECO:0000313" key="2">
    <source>
        <dbReference type="EMBL" id="MBF8458399.1"/>
    </source>
</evidence>
<proteinExistence type="predicted"/>
<dbReference type="Pfam" id="PF05838">
    <property type="entry name" value="Glyco_hydro_108"/>
    <property type="match status" value="1"/>
</dbReference>
<dbReference type="EMBL" id="JADPVI010000005">
    <property type="protein sequence ID" value="MBF8458399.1"/>
    <property type="molecule type" value="Genomic_DNA"/>
</dbReference>
<accession>A0ABS0FFD1</accession>
<name>A0ABS0FFD1_9FLAO</name>
<dbReference type="Gene3D" id="1.20.141.10">
    <property type="entry name" value="Chitosanase, subunit A, domain 1"/>
    <property type="match status" value="1"/>
</dbReference>
<dbReference type="InterPro" id="IPR023346">
    <property type="entry name" value="Lysozyme-like_dom_sf"/>
</dbReference>
<protein>
    <recommendedName>
        <fullName evidence="1">TtsA-like Glycoside hydrolase family 108 domain-containing protein</fullName>
    </recommendedName>
</protein>
<dbReference type="Proteomes" id="UP000660070">
    <property type="component" value="Unassembled WGS sequence"/>
</dbReference>
<dbReference type="SUPFAM" id="SSF53955">
    <property type="entry name" value="Lysozyme-like"/>
    <property type="match status" value="1"/>
</dbReference>
<gene>
    <name evidence="2" type="ORF">IV494_14540</name>
</gene>
<organism evidence="2 3">
    <name type="scientific">Kaistella gelatinilytica</name>
    <dbReference type="NCBI Taxonomy" id="2787636"/>
    <lineage>
        <taxon>Bacteria</taxon>
        <taxon>Pseudomonadati</taxon>
        <taxon>Bacteroidota</taxon>
        <taxon>Flavobacteriia</taxon>
        <taxon>Flavobacteriales</taxon>
        <taxon>Weeksellaceae</taxon>
        <taxon>Chryseobacterium group</taxon>
        <taxon>Kaistella</taxon>
    </lineage>
</organism>
<evidence type="ECO:0000313" key="3">
    <source>
        <dbReference type="Proteomes" id="UP000660070"/>
    </source>
</evidence>
<sequence length="279" mass="31876">MDKIRKEIFKKYTGAKEDWNSGSDIFYLESFATTWVHFDVREFSQEYLIKKYFIKNSTELNGKNLVALALELGLSNTCRCLGGGNKSEPANATSNASSCEDKFKKVAPIILIHEGGYKNEPSKDKGDPTNKGISWPIWIKYAKEDLGVEPTENNQKKLTDAQATIIYRKRYWEPKGYCEIEDLKVALMIYDWSITSGGAIKEVQKLLRNEFAQNIIDDGGMGPLTAKAINSVEEQDKLLNRIAEVRREYYIKGAKEGWFSEDYSKDLDNRVTKCLNYEL</sequence>
<feature type="domain" description="TtsA-like Glycoside hydrolase family 108" evidence="1">
    <location>
        <begin position="109"/>
        <end position="197"/>
    </location>
</feature>